<keyword evidence="3" id="KW-1185">Reference proteome</keyword>
<feature type="compositionally biased region" description="Basic and acidic residues" evidence="1">
    <location>
        <begin position="1"/>
        <end position="14"/>
    </location>
</feature>
<evidence type="ECO:0000313" key="3">
    <source>
        <dbReference type="Proteomes" id="UP001215598"/>
    </source>
</evidence>
<reference evidence="2" key="1">
    <citation type="submission" date="2023-03" db="EMBL/GenBank/DDBJ databases">
        <title>Massive genome expansion in bonnet fungi (Mycena s.s.) driven by repeated elements and novel gene families across ecological guilds.</title>
        <authorList>
            <consortium name="Lawrence Berkeley National Laboratory"/>
            <person name="Harder C.B."/>
            <person name="Miyauchi S."/>
            <person name="Viragh M."/>
            <person name="Kuo A."/>
            <person name="Thoen E."/>
            <person name="Andreopoulos B."/>
            <person name="Lu D."/>
            <person name="Skrede I."/>
            <person name="Drula E."/>
            <person name="Henrissat B."/>
            <person name="Morin E."/>
            <person name="Kohler A."/>
            <person name="Barry K."/>
            <person name="LaButti K."/>
            <person name="Morin E."/>
            <person name="Salamov A."/>
            <person name="Lipzen A."/>
            <person name="Mereny Z."/>
            <person name="Hegedus B."/>
            <person name="Baldrian P."/>
            <person name="Stursova M."/>
            <person name="Weitz H."/>
            <person name="Taylor A."/>
            <person name="Grigoriev I.V."/>
            <person name="Nagy L.G."/>
            <person name="Martin F."/>
            <person name="Kauserud H."/>
        </authorList>
    </citation>
    <scope>NUCLEOTIDE SEQUENCE</scope>
    <source>
        <strain evidence="2">CBHHK182m</strain>
    </source>
</reference>
<dbReference type="EMBL" id="JARKIB010000226">
    <property type="protein sequence ID" value="KAJ7721795.1"/>
    <property type="molecule type" value="Genomic_DNA"/>
</dbReference>
<dbReference type="Proteomes" id="UP001215598">
    <property type="component" value="Unassembled WGS sequence"/>
</dbReference>
<evidence type="ECO:0000256" key="1">
    <source>
        <dbReference type="SAM" id="MobiDB-lite"/>
    </source>
</evidence>
<name>A0AAD7MLK6_9AGAR</name>
<accession>A0AAD7MLK6</accession>
<gene>
    <name evidence="2" type="ORF">B0H16DRAFT_1473694</name>
</gene>
<evidence type="ECO:0000313" key="2">
    <source>
        <dbReference type="EMBL" id="KAJ7721795.1"/>
    </source>
</evidence>
<organism evidence="2 3">
    <name type="scientific">Mycena metata</name>
    <dbReference type="NCBI Taxonomy" id="1033252"/>
    <lineage>
        <taxon>Eukaryota</taxon>
        <taxon>Fungi</taxon>
        <taxon>Dikarya</taxon>
        <taxon>Basidiomycota</taxon>
        <taxon>Agaricomycotina</taxon>
        <taxon>Agaricomycetes</taxon>
        <taxon>Agaricomycetidae</taxon>
        <taxon>Agaricales</taxon>
        <taxon>Marasmiineae</taxon>
        <taxon>Mycenaceae</taxon>
        <taxon>Mycena</taxon>
    </lineage>
</organism>
<comment type="caution">
    <text evidence="2">The sequence shown here is derived from an EMBL/GenBank/DDBJ whole genome shotgun (WGS) entry which is preliminary data.</text>
</comment>
<dbReference type="AlphaFoldDB" id="A0AAD7MLK6"/>
<feature type="region of interest" description="Disordered" evidence="1">
    <location>
        <begin position="1"/>
        <end position="21"/>
    </location>
</feature>
<sequence length="231" mass="25288">MSEESGRTRREQKGGRTGIHGGTRARKYRRVTCQRREVYALPPCAYVSLKRIGSRPGKCLDKVDICDAAGIRESVRAVATKAKCGECFEESLGILSAGCELKKRRQCGVFDSWRNRRVGGKEDEVREGCYGQYAEIHTSRDFGGRVGVGGSRKRADSAEGSTINTATLFLLSSTISSFEVGVQDQPSRELLSLLWTWSLGNPSIVISPVLRDMRPSPATSLMIGAVLQNSP</sequence>
<protein>
    <submittedName>
        <fullName evidence="2">Uncharacterized protein</fullName>
    </submittedName>
</protein>
<proteinExistence type="predicted"/>